<keyword evidence="9" id="KW-1185">Reference proteome</keyword>
<accession>G7VAV1</accession>
<dbReference type="InterPro" id="IPR001750">
    <property type="entry name" value="ND/Mrp_TM"/>
</dbReference>
<dbReference type="STRING" id="1104324.P186_2137"/>
<dbReference type="BioCyc" id="PSP1104324:GJSN-2087-MONOMER"/>
<dbReference type="PANTHER" id="PTHR42703:SF1">
    <property type="entry name" value="NA(+)_H(+) ANTIPORTER SUBUNIT D1"/>
    <property type="match status" value="1"/>
</dbReference>
<dbReference type="eggNOG" id="arCOG01537">
    <property type="taxonomic scope" value="Archaea"/>
</dbReference>
<proteinExistence type="predicted"/>
<dbReference type="EMBL" id="CP003098">
    <property type="protein sequence ID" value="AET33529.1"/>
    <property type="molecule type" value="Genomic_DNA"/>
</dbReference>
<evidence type="ECO:0000256" key="6">
    <source>
        <dbReference type="SAM" id="Phobius"/>
    </source>
</evidence>
<dbReference type="AlphaFoldDB" id="G7VAV1"/>
<evidence type="ECO:0000256" key="4">
    <source>
        <dbReference type="ARBA" id="ARBA00022989"/>
    </source>
</evidence>
<feature type="domain" description="NADH:quinone oxidoreductase/Mrp antiporter transmembrane" evidence="7">
    <location>
        <begin position="113"/>
        <end position="377"/>
    </location>
</feature>
<evidence type="ECO:0000256" key="3">
    <source>
        <dbReference type="ARBA" id="ARBA00022692"/>
    </source>
</evidence>
<feature type="transmembrane region" description="Helical" evidence="6">
    <location>
        <begin position="176"/>
        <end position="199"/>
    </location>
</feature>
<sequence>MSDLFLLTTTLTAALSIVALKAGRPAAVAAQLAMFLYLAQQGRQHLVSMPYIGDVAVSLDFYKMPFVATSIALGLIVTLYAPRYLEHIQAARWYYGVHALYVLSFVWIILFENLVFVFLALELSIITSFLLIWYFGYGDRKRVGLLYFIWAQVGSILFLVGVALSGHFVAEGFKAFGLASLLVLVGLLVKMGTAGAHFWLPYAHAEAPTPLSALLSPVHVGLMAYWIWRLREGAGWPLEALYAYGLATAVYGSFLVFREVDIKRALADSTIANMGLLVAAAAVKHPLGYFALALLFVGHAFAKAAGFMLSGIYIVGLHTRRFDELRWDLKIFAIAVMTFVALSGVFGINLLGKIGVALGAPHSLSVVVLLIAALFTTALYSFYILNRIYRGGAGEVSVDGEMYISTLASAVLPYILMPVVLLWFL</sequence>
<dbReference type="Proteomes" id="UP000005867">
    <property type="component" value="Chromosome"/>
</dbReference>
<gene>
    <name evidence="8" type="ORF">P186_2137</name>
</gene>
<feature type="transmembrane region" description="Helical" evidence="6">
    <location>
        <begin position="93"/>
        <end position="110"/>
    </location>
</feature>
<feature type="transmembrane region" description="Helical" evidence="6">
    <location>
        <begin position="116"/>
        <end position="135"/>
    </location>
</feature>
<dbReference type="HOGENOM" id="CLU_627927_0_0_2"/>
<dbReference type="KEGG" id="pyr:P186_2137"/>
<keyword evidence="2" id="KW-1003">Cell membrane</keyword>
<evidence type="ECO:0000256" key="1">
    <source>
        <dbReference type="ARBA" id="ARBA00004651"/>
    </source>
</evidence>
<dbReference type="InterPro" id="IPR050586">
    <property type="entry name" value="CPA3_Na-H_Antiporter_D"/>
</dbReference>
<feature type="transmembrane region" description="Helical" evidence="6">
    <location>
        <begin position="147"/>
        <end position="170"/>
    </location>
</feature>
<dbReference type="PANTHER" id="PTHR42703">
    <property type="entry name" value="NADH DEHYDROGENASE"/>
    <property type="match status" value="1"/>
</dbReference>
<protein>
    <submittedName>
        <fullName evidence="8">NADH/Ubiquinone/plastoquinone (Complex I)</fullName>
    </submittedName>
</protein>
<dbReference type="RefSeq" id="WP_014289354.1">
    <property type="nucleotide sequence ID" value="NC_016645.1"/>
</dbReference>
<dbReference type="GeneID" id="11596627"/>
<feature type="transmembrane region" description="Helical" evidence="6">
    <location>
        <begin position="329"/>
        <end position="351"/>
    </location>
</feature>
<evidence type="ECO:0000256" key="5">
    <source>
        <dbReference type="ARBA" id="ARBA00023136"/>
    </source>
</evidence>
<dbReference type="GO" id="GO:0005886">
    <property type="term" value="C:plasma membrane"/>
    <property type="evidence" value="ECO:0007669"/>
    <property type="project" value="UniProtKB-SubCell"/>
</dbReference>
<feature type="transmembrane region" description="Helical" evidence="6">
    <location>
        <begin position="403"/>
        <end position="424"/>
    </location>
</feature>
<keyword evidence="3 6" id="KW-0812">Transmembrane</keyword>
<organism evidence="8 9">
    <name type="scientific">Pyrobaculum ferrireducens</name>
    <dbReference type="NCBI Taxonomy" id="1104324"/>
    <lineage>
        <taxon>Archaea</taxon>
        <taxon>Thermoproteota</taxon>
        <taxon>Thermoprotei</taxon>
        <taxon>Thermoproteales</taxon>
        <taxon>Thermoproteaceae</taxon>
        <taxon>Pyrobaculum</taxon>
    </lineage>
</organism>
<feature type="transmembrane region" description="Helical" evidence="6">
    <location>
        <begin position="265"/>
        <end position="283"/>
    </location>
</feature>
<dbReference type="Pfam" id="PF00361">
    <property type="entry name" value="Proton_antipo_M"/>
    <property type="match status" value="1"/>
</dbReference>
<keyword evidence="4 6" id="KW-1133">Transmembrane helix</keyword>
<evidence type="ECO:0000256" key="2">
    <source>
        <dbReference type="ARBA" id="ARBA00022475"/>
    </source>
</evidence>
<feature type="transmembrane region" description="Helical" evidence="6">
    <location>
        <begin position="211"/>
        <end position="228"/>
    </location>
</feature>
<evidence type="ECO:0000259" key="7">
    <source>
        <dbReference type="Pfam" id="PF00361"/>
    </source>
</evidence>
<feature type="transmembrane region" description="Helical" evidence="6">
    <location>
        <begin position="289"/>
        <end position="317"/>
    </location>
</feature>
<evidence type="ECO:0000313" key="8">
    <source>
        <dbReference type="EMBL" id="AET33529.1"/>
    </source>
</evidence>
<feature type="transmembrane region" description="Helical" evidence="6">
    <location>
        <begin position="240"/>
        <end position="258"/>
    </location>
</feature>
<evidence type="ECO:0000313" key="9">
    <source>
        <dbReference type="Proteomes" id="UP000005867"/>
    </source>
</evidence>
<reference evidence="8 9" key="1">
    <citation type="journal article" date="2012" name="J. Bacteriol.">
        <title>Complete genome sequence of strain 1860, a crenarchaeon of the genus pyrobaculum able to grow with various electron acceptors.</title>
        <authorList>
            <person name="Mardanov A.V."/>
            <person name="Gumerov V.M."/>
            <person name="Slobodkina G.B."/>
            <person name="Beletsky A.V."/>
            <person name="Bonch-Osmolovskaya E.A."/>
            <person name="Ravin N.V."/>
            <person name="Skryabin K.G."/>
        </authorList>
    </citation>
    <scope>NUCLEOTIDE SEQUENCE [LARGE SCALE GENOMIC DNA]</scope>
    <source>
        <strain evidence="8 9">1860</strain>
    </source>
</reference>
<keyword evidence="5 6" id="KW-0472">Membrane</keyword>
<comment type="subcellular location">
    <subcellularLocation>
        <location evidence="1">Cell membrane</location>
        <topology evidence="1">Multi-pass membrane protein</topology>
    </subcellularLocation>
</comment>
<dbReference type="OrthoDB" id="19089at2157"/>
<feature type="transmembrane region" description="Helical" evidence="6">
    <location>
        <begin position="363"/>
        <end position="383"/>
    </location>
</feature>
<name>G7VAV1_9CREN</name>
<keyword evidence="8" id="KW-0830">Ubiquinone</keyword>
<feature type="transmembrane region" description="Helical" evidence="6">
    <location>
        <begin position="61"/>
        <end position="81"/>
    </location>
</feature>